<comment type="subcellular location">
    <subcellularLocation>
        <location evidence="1">Cell membrane</location>
        <topology evidence="1">Multi-pass membrane protein</topology>
    </subcellularLocation>
</comment>
<keyword evidence="6 8" id="KW-1133">Transmembrane helix</keyword>
<feature type="transmembrane region" description="Helical" evidence="8">
    <location>
        <begin position="163"/>
        <end position="185"/>
    </location>
</feature>
<dbReference type="Gene3D" id="1.10.3720.10">
    <property type="entry name" value="MetI-like"/>
    <property type="match status" value="1"/>
</dbReference>
<evidence type="ECO:0000313" key="10">
    <source>
        <dbReference type="EMBL" id="VAV99983.1"/>
    </source>
</evidence>
<evidence type="ECO:0000259" key="9">
    <source>
        <dbReference type="PROSITE" id="PS50928"/>
    </source>
</evidence>
<evidence type="ECO:0000256" key="7">
    <source>
        <dbReference type="ARBA" id="ARBA00023136"/>
    </source>
</evidence>
<evidence type="ECO:0000256" key="3">
    <source>
        <dbReference type="ARBA" id="ARBA00022448"/>
    </source>
</evidence>
<keyword evidence="5 8" id="KW-0812">Transmembrane</keyword>
<sequence length="316" mass="32771">MVVSAPTTTEIVAQHLAGKRVPIGSIVFRAALLMALLTSLLILVTLLTSITAGAVPTFQERGLDFITSPLSLDPATAGVWSGIVGSAGIAVLVTVIAFPLGIGTAVYLEEYASRGRLTNLLRTNVRNLASVPSIVYGLLGLAIFVRVVNLIGLSGTSSGRNILAAGVTMAVLVLPIVIITTSEALRAVPQTIREAGFGVGATKWEVIRHQVIPSAAPGILTGAVLAIARAFGETAPLLVIGVATGFFAAAADATFVERVTGSYTALPVVILSWSKQNDVQFADTLAPAAIVVLLAMLLTANAAAIIIRNRFDRNQQ</sequence>
<dbReference type="NCBIfam" id="TIGR00974">
    <property type="entry name" value="3a0107s02c"/>
    <property type="match status" value="1"/>
</dbReference>
<feature type="transmembrane region" description="Helical" evidence="8">
    <location>
        <begin position="79"/>
        <end position="108"/>
    </location>
</feature>
<evidence type="ECO:0000256" key="6">
    <source>
        <dbReference type="ARBA" id="ARBA00022989"/>
    </source>
</evidence>
<dbReference type="AlphaFoldDB" id="A0A3B0SU20"/>
<feature type="transmembrane region" description="Helical" evidence="8">
    <location>
        <begin position="128"/>
        <end position="151"/>
    </location>
</feature>
<comment type="similarity">
    <text evidence="2">Belongs to the binding-protein-dependent transport system permease family. CysTW subfamily.</text>
</comment>
<feature type="transmembrane region" description="Helical" evidence="8">
    <location>
        <begin position="26"/>
        <end position="59"/>
    </location>
</feature>
<feature type="transmembrane region" description="Helical" evidence="8">
    <location>
        <begin position="237"/>
        <end position="256"/>
    </location>
</feature>
<dbReference type="GO" id="GO:0005886">
    <property type="term" value="C:plasma membrane"/>
    <property type="evidence" value="ECO:0007669"/>
    <property type="project" value="UniProtKB-SubCell"/>
</dbReference>
<evidence type="ECO:0000256" key="8">
    <source>
        <dbReference type="SAM" id="Phobius"/>
    </source>
</evidence>
<dbReference type="GO" id="GO:0005315">
    <property type="term" value="F:phosphate transmembrane transporter activity"/>
    <property type="evidence" value="ECO:0007669"/>
    <property type="project" value="InterPro"/>
</dbReference>
<dbReference type="InterPro" id="IPR035906">
    <property type="entry name" value="MetI-like_sf"/>
</dbReference>
<keyword evidence="7 8" id="KW-0472">Membrane</keyword>
<reference evidence="10" key="1">
    <citation type="submission" date="2018-06" db="EMBL/GenBank/DDBJ databases">
        <authorList>
            <person name="Zhirakovskaya E."/>
        </authorList>
    </citation>
    <scope>NUCLEOTIDE SEQUENCE</scope>
</reference>
<dbReference type="PANTHER" id="PTHR43470">
    <property type="entry name" value="PHOSPHATE TRANSPORT SYSTEM PERMEASE PROTEIN PSTA-RELATED"/>
    <property type="match status" value="1"/>
</dbReference>
<protein>
    <submittedName>
        <fullName evidence="10">Phosphate transport system permease protein PstA (TC 3.A.1.7.1)</fullName>
    </submittedName>
</protein>
<keyword evidence="3" id="KW-0813">Transport</keyword>
<evidence type="ECO:0000256" key="2">
    <source>
        <dbReference type="ARBA" id="ARBA00007069"/>
    </source>
</evidence>
<evidence type="ECO:0000256" key="1">
    <source>
        <dbReference type="ARBA" id="ARBA00004651"/>
    </source>
</evidence>
<dbReference type="InterPro" id="IPR000515">
    <property type="entry name" value="MetI-like"/>
</dbReference>
<accession>A0A3B0SU20</accession>
<dbReference type="InterPro" id="IPR005672">
    <property type="entry name" value="Phosphate_PstA"/>
</dbReference>
<proteinExistence type="inferred from homology"/>
<dbReference type="EMBL" id="UOEK01000177">
    <property type="protein sequence ID" value="VAV99983.1"/>
    <property type="molecule type" value="Genomic_DNA"/>
</dbReference>
<gene>
    <name evidence="10" type="ORF">MNBD_ACTINO02-2071</name>
</gene>
<dbReference type="CDD" id="cd06261">
    <property type="entry name" value="TM_PBP2"/>
    <property type="match status" value="1"/>
</dbReference>
<feature type="transmembrane region" description="Helical" evidence="8">
    <location>
        <begin position="285"/>
        <end position="307"/>
    </location>
</feature>
<evidence type="ECO:0000256" key="4">
    <source>
        <dbReference type="ARBA" id="ARBA00022475"/>
    </source>
</evidence>
<name>A0A3B0SU20_9ZZZZ</name>
<dbReference type="Pfam" id="PF00528">
    <property type="entry name" value="BPD_transp_1"/>
    <property type="match status" value="1"/>
</dbReference>
<feature type="domain" description="ABC transmembrane type-1" evidence="9">
    <location>
        <begin position="83"/>
        <end position="302"/>
    </location>
</feature>
<evidence type="ECO:0000256" key="5">
    <source>
        <dbReference type="ARBA" id="ARBA00022692"/>
    </source>
</evidence>
<dbReference type="PROSITE" id="PS50928">
    <property type="entry name" value="ABC_TM1"/>
    <property type="match status" value="1"/>
</dbReference>
<dbReference type="SUPFAM" id="SSF161098">
    <property type="entry name" value="MetI-like"/>
    <property type="match status" value="1"/>
</dbReference>
<organism evidence="10">
    <name type="scientific">hydrothermal vent metagenome</name>
    <dbReference type="NCBI Taxonomy" id="652676"/>
    <lineage>
        <taxon>unclassified sequences</taxon>
        <taxon>metagenomes</taxon>
        <taxon>ecological metagenomes</taxon>
    </lineage>
</organism>
<dbReference type="GO" id="GO:0035435">
    <property type="term" value="P:phosphate ion transmembrane transport"/>
    <property type="evidence" value="ECO:0007669"/>
    <property type="project" value="InterPro"/>
</dbReference>
<keyword evidence="4" id="KW-1003">Cell membrane</keyword>